<feature type="domain" description="N-acetyltransferase" evidence="3">
    <location>
        <begin position="15"/>
        <end position="168"/>
    </location>
</feature>
<comment type="caution">
    <text evidence="4">The sequence shown here is derived from an EMBL/GenBank/DDBJ whole genome shotgun (WGS) entry which is preliminary data.</text>
</comment>
<evidence type="ECO:0000259" key="3">
    <source>
        <dbReference type="PROSITE" id="PS51186"/>
    </source>
</evidence>
<sequence>MSAPRGTGDVDAAPVRVRAAGAADHESAGALRWAWIVEEDGRSSAMSRAVFIAEFAAWAQAHSATHRCFVAEADAEVVGMAWLAVTDRVPSPRALQRRTADLQSVYVLPAFRGRGVGTRLIEAAVDAASREGAERLVVHSSPGAVSAYARAGLQASELLRSRALHPVE</sequence>
<dbReference type="PANTHER" id="PTHR43877:SF1">
    <property type="entry name" value="ACETYLTRANSFERASE"/>
    <property type="match status" value="1"/>
</dbReference>
<proteinExistence type="predicted"/>
<dbReference type="EC" id="2.3.-.-" evidence="4"/>
<dbReference type="InterPro" id="IPR016181">
    <property type="entry name" value="Acyl_CoA_acyltransferase"/>
</dbReference>
<dbReference type="PANTHER" id="PTHR43877">
    <property type="entry name" value="AMINOALKYLPHOSPHONATE N-ACETYLTRANSFERASE-RELATED-RELATED"/>
    <property type="match status" value="1"/>
</dbReference>
<dbReference type="EMBL" id="JBHUEA010000003">
    <property type="protein sequence ID" value="MFD1720426.1"/>
    <property type="molecule type" value="Genomic_DNA"/>
</dbReference>
<gene>
    <name evidence="4" type="ORF">ACFSBI_02595</name>
</gene>
<dbReference type="Gene3D" id="3.40.630.30">
    <property type="match status" value="1"/>
</dbReference>
<organism evidence="4 5">
    <name type="scientific">Amnibacterium endophyticum</name>
    <dbReference type="NCBI Taxonomy" id="2109337"/>
    <lineage>
        <taxon>Bacteria</taxon>
        <taxon>Bacillati</taxon>
        <taxon>Actinomycetota</taxon>
        <taxon>Actinomycetes</taxon>
        <taxon>Micrococcales</taxon>
        <taxon>Microbacteriaceae</taxon>
        <taxon>Amnibacterium</taxon>
    </lineage>
</organism>
<dbReference type="InterPro" id="IPR050832">
    <property type="entry name" value="Bact_Acetyltransf"/>
</dbReference>
<dbReference type="Proteomes" id="UP001597347">
    <property type="component" value="Unassembled WGS sequence"/>
</dbReference>
<dbReference type="Pfam" id="PF00583">
    <property type="entry name" value="Acetyltransf_1"/>
    <property type="match status" value="1"/>
</dbReference>
<evidence type="ECO:0000256" key="2">
    <source>
        <dbReference type="ARBA" id="ARBA00023315"/>
    </source>
</evidence>
<reference evidence="5" key="1">
    <citation type="journal article" date="2019" name="Int. J. Syst. Evol. Microbiol.">
        <title>The Global Catalogue of Microorganisms (GCM) 10K type strain sequencing project: providing services to taxonomists for standard genome sequencing and annotation.</title>
        <authorList>
            <consortium name="The Broad Institute Genomics Platform"/>
            <consortium name="The Broad Institute Genome Sequencing Center for Infectious Disease"/>
            <person name="Wu L."/>
            <person name="Ma J."/>
        </authorList>
    </citation>
    <scope>NUCLEOTIDE SEQUENCE [LARGE SCALE GENOMIC DNA]</scope>
    <source>
        <strain evidence="5">CGMCC 1.12471</strain>
    </source>
</reference>
<keyword evidence="5" id="KW-1185">Reference proteome</keyword>
<accession>A0ABW4LA64</accession>
<keyword evidence="1 4" id="KW-0808">Transferase</keyword>
<dbReference type="CDD" id="cd04301">
    <property type="entry name" value="NAT_SF"/>
    <property type="match status" value="1"/>
</dbReference>
<dbReference type="InterPro" id="IPR000182">
    <property type="entry name" value="GNAT_dom"/>
</dbReference>
<name>A0ABW4LA64_9MICO</name>
<evidence type="ECO:0000313" key="4">
    <source>
        <dbReference type="EMBL" id="MFD1720426.1"/>
    </source>
</evidence>
<evidence type="ECO:0000313" key="5">
    <source>
        <dbReference type="Proteomes" id="UP001597347"/>
    </source>
</evidence>
<dbReference type="PROSITE" id="PS51186">
    <property type="entry name" value="GNAT"/>
    <property type="match status" value="1"/>
</dbReference>
<evidence type="ECO:0000256" key="1">
    <source>
        <dbReference type="ARBA" id="ARBA00022679"/>
    </source>
</evidence>
<dbReference type="GO" id="GO:0016746">
    <property type="term" value="F:acyltransferase activity"/>
    <property type="evidence" value="ECO:0007669"/>
    <property type="project" value="UniProtKB-KW"/>
</dbReference>
<keyword evidence="2 4" id="KW-0012">Acyltransferase</keyword>
<dbReference type="SUPFAM" id="SSF55729">
    <property type="entry name" value="Acyl-CoA N-acyltransferases (Nat)"/>
    <property type="match status" value="1"/>
</dbReference>
<protein>
    <submittedName>
        <fullName evidence="4">GNAT family N-acetyltransferase</fullName>
        <ecNumber evidence="4">2.3.-.-</ecNumber>
    </submittedName>
</protein>
<dbReference type="RefSeq" id="WP_377931740.1">
    <property type="nucleotide sequence ID" value="NZ_JBHUEA010000003.1"/>
</dbReference>